<keyword evidence="3" id="KW-1185">Reference proteome</keyword>
<evidence type="ECO:0000256" key="1">
    <source>
        <dbReference type="SAM" id="MobiDB-lite"/>
    </source>
</evidence>
<feature type="region of interest" description="Disordered" evidence="1">
    <location>
        <begin position="1"/>
        <end position="165"/>
    </location>
</feature>
<feature type="compositionally biased region" description="Basic residues" evidence="1">
    <location>
        <begin position="1"/>
        <end position="12"/>
    </location>
</feature>
<feature type="compositionally biased region" description="Basic and acidic residues" evidence="1">
    <location>
        <begin position="14"/>
        <end position="42"/>
    </location>
</feature>
<protein>
    <submittedName>
        <fullName evidence="2">Uncharacterized protein</fullName>
    </submittedName>
</protein>
<dbReference type="EMBL" id="WTPW01002167">
    <property type="protein sequence ID" value="KAF0393712.1"/>
    <property type="molecule type" value="Genomic_DNA"/>
</dbReference>
<sequence>MFPLSRRYRSRSPHSGDRHREEVNHRYRYSREYEREDRRNTDYIEPSYRSSPRNEKPHYKARDSGNDIQPKSQLSEKPPDSETPKFLSKEEREKLALEERQKQVEQIRQKQEKDVSKKNSDKMENEYGRDRRDYYDRDRFDRYDRDRGCDVGDKRSTDKSDLNDEKDRKNYKCIIRFMLQCEFIVITIN</sequence>
<evidence type="ECO:0000313" key="2">
    <source>
        <dbReference type="EMBL" id="KAF0393712.1"/>
    </source>
</evidence>
<organism evidence="2 3">
    <name type="scientific">Gigaspora margarita</name>
    <dbReference type="NCBI Taxonomy" id="4874"/>
    <lineage>
        <taxon>Eukaryota</taxon>
        <taxon>Fungi</taxon>
        <taxon>Fungi incertae sedis</taxon>
        <taxon>Mucoromycota</taxon>
        <taxon>Glomeromycotina</taxon>
        <taxon>Glomeromycetes</taxon>
        <taxon>Diversisporales</taxon>
        <taxon>Gigasporaceae</taxon>
        <taxon>Gigaspora</taxon>
    </lineage>
</organism>
<dbReference type="OrthoDB" id="3269041at2759"/>
<proteinExistence type="predicted"/>
<comment type="caution">
    <text evidence="2">The sequence shown here is derived from an EMBL/GenBank/DDBJ whole genome shotgun (WGS) entry which is preliminary data.</text>
</comment>
<evidence type="ECO:0000313" key="3">
    <source>
        <dbReference type="Proteomes" id="UP000439903"/>
    </source>
</evidence>
<gene>
    <name evidence="2" type="ORF">F8M41_010383</name>
</gene>
<dbReference type="AlphaFoldDB" id="A0A8H4A1A8"/>
<feature type="compositionally biased region" description="Polar residues" evidence="1">
    <location>
        <begin position="66"/>
        <end position="75"/>
    </location>
</feature>
<feature type="compositionally biased region" description="Basic and acidic residues" evidence="1">
    <location>
        <begin position="77"/>
        <end position="165"/>
    </location>
</feature>
<accession>A0A8H4A1A8</accession>
<name>A0A8H4A1A8_GIGMA</name>
<feature type="compositionally biased region" description="Basic and acidic residues" evidence="1">
    <location>
        <begin position="52"/>
        <end position="65"/>
    </location>
</feature>
<reference evidence="2 3" key="1">
    <citation type="journal article" date="2019" name="Environ. Microbiol.">
        <title>At the nexus of three kingdoms: the genome of the mycorrhizal fungus Gigaspora margarita provides insights into plant, endobacterial and fungal interactions.</title>
        <authorList>
            <person name="Venice F."/>
            <person name="Ghignone S."/>
            <person name="Salvioli di Fossalunga A."/>
            <person name="Amselem J."/>
            <person name="Novero M."/>
            <person name="Xianan X."/>
            <person name="Sedzielewska Toro K."/>
            <person name="Morin E."/>
            <person name="Lipzen A."/>
            <person name="Grigoriev I.V."/>
            <person name="Henrissat B."/>
            <person name="Martin F.M."/>
            <person name="Bonfante P."/>
        </authorList>
    </citation>
    <scope>NUCLEOTIDE SEQUENCE [LARGE SCALE GENOMIC DNA]</scope>
    <source>
        <strain evidence="2 3">BEG34</strain>
    </source>
</reference>
<dbReference type="Proteomes" id="UP000439903">
    <property type="component" value="Unassembled WGS sequence"/>
</dbReference>